<dbReference type="Proteomes" id="UP001499854">
    <property type="component" value="Unassembled WGS sequence"/>
</dbReference>
<keyword evidence="3" id="KW-1185">Reference proteome</keyword>
<dbReference type="Pfam" id="PF20613">
    <property type="entry name" value="HipA_2"/>
    <property type="match status" value="1"/>
</dbReference>
<proteinExistence type="predicted"/>
<name>A0ABP5BW29_9ACTN</name>
<evidence type="ECO:0000313" key="3">
    <source>
        <dbReference type="Proteomes" id="UP001499854"/>
    </source>
</evidence>
<reference evidence="3" key="1">
    <citation type="journal article" date="2019" name="Int. J. Syst. Evol. Microbiol.">
        <title>The Global Catalogue of Microorganisms (GCM) 10K type strain sequencing project: providing services to taxonomists for standard genome sequencing and annotation.</title>
        <authorList>
            <consortium name="The Broad Institute Genomics Platform"/>
            <consortium name="The Broad Institute Genome Sequencing Center for Infectious Disease"/>
            <person name="Wu L."/>
            <person name="Ma J."/>
        </authorList>
    </citation>
    <scope>NUCLEOTIDE SEQUENCE [LARGE SCALE GENOMIC DNA]</scope>
    <source>
        <strain evidence="3">JCM 16013</strain>
    </source>
</reference>
<organism evidence="2 3">
    <name type="scientific">Catenulispora subtropica</name>
    <dbReference type="NCBI Taxonomy" id="450798"/>
    <lineage>
        <taxon>Bacteria</taxon>
        <taxon>Bacillati</taxon>
        <taxon>Actinomycetota</taxon>
        <taxon>Actinomycetes</taxon>
        <taxon>Catenulisporales</taxon>
        <taxon>Catenulisporaceae</taxon>
        <taxon>Catenulispora</taxon>
    </lineage>
</organism>
<dbReference type="InterPro" id="IPR046748">
    <property type="entry name" value="HipA_2"/>
</dbReference>
<feature type="domain" description="HipA-like kinase" evidence="1">
    <location>
        <begin position="20"/>
        <end position="252"/>
    </location>
</feature>
<evidence type="ECO:0000259" key="1">
    <source>
        <dbReference type="Pfam" id="PF20613"/>
    </source>
</evidence>
<accession>A0ABP5BW29</accession>
<sequence>MDSMPSALPTVTATRYVTPLREGGSLPGLVEASDLGTYVVKFRSAGQGRKALVAEVIAGELARALGLPMPALVGVELDPVIGAGEPDQEIQELLKGSEGLNLGMDYLPGSLGYDPLAFPVEAETASRIVWFDALVRNVDRSWRNPNLLLWHRKLYLIDHGASLIFHHNWPGAQKGALVPFDAGDHVLAAYAKDMPGADAELAPRVTEELLRSVVAMVPDEWLADEPGFDSPAGVRDAYVDYLLTRVAGPREWFPQVVDSSAQEAARALEGSDLKARLKAKHPNWMQGRVK</sequence>
<comment type="caution">
    <text evidence="2">The sequence shown here is derived from an EMBL/GenBank/DDBJ whole genome shotgun (WGS) entry which is preliminary data.</text>
</comment>
<protein>
    <recommendedName>
        <fullName evidence="1">HipA-like kinase domain-containing protein</fullName>
    </recommendedName>
</protein>
<dbReference type="EMBL" id="BAAAQM010000001">
    <property type="protein sequence ID" value="GAA1952127.1"/>
    <property type="molecule type" value="Genomic_DNA"/>
</dbReference>
<gene>
    <name evidence="2" type="ORF">GCM10009838_04090</name>
</gene>
<evidence type="ECO:0000313" key="2">
    <source>
        <dbReference type="EMBL" id="GAA1952127.1"/>
    </source>
</evidence>